<sequence length="203" mass="22208">MTMNPLALELTEAPLRHADCCLSLSSTLLDHLTSIFSSDKLPASAHPRIVLSIGSGTGLLEALLLAHVQSKEQDPNQKTLLIEGVEVHQLGSGAPANRYLPEQAINTVRGTWELSSRLQDGRVSALMFGYPRQPSLVARYLQAVVEMNLSVSVVVWLGPQADWEEFAPCFQSGKHVDGSFRLEVKTGVEVGLGEYEMMAVLRR</sequence>
<keyword evidence="2" id="KW-1185">Reference proteome</keyword>
<dbReference type="OrthoDB" id="2151982at2759"/>
<comment type="caution">
    <text evidence="1">The sequence shown here is derived from an EMBL/GenBank/DDBJ whole genome shotgun (WGS) entry which is preliminary data.</text>
</comment>
<name>A0A0P7ARL1_9HYPO</name>
<evidence type="ECO:0000313" key="1">
    <source>
        <dbReference type="EMBL" id="KPM36905.1"/>
    </source>
</evidence>
<proteinExistence type="predicted"/>
<dbReference type="AlphaFoldDB" id="A0A0P7ARL1"/>
<accession>A0A0P7ARL1</accession>
<dbReference type="Proteomes" id="UP000050424">
    <property type="component" value="Unassembled WGS sequence"/>
</dbReference>
<organism evidence="1 2">
    <name type="scientific">Neonectria ditissima</name>
    <dbReference type="NCBI Taxonomy" id="78410"/>
    <lineage>
        <taxon>Eukaryota</taxon>
        <taxon>Fungi</taxon>
        <taxon>Dikarya</taxon>
        <taxon>Ascomycota</taxon>
        <taxon>Pezizomycotina</taxon>
        <taxon>Sordariomycetes</taxon>
        <taxon>Hypocreomycetidae</taxon>
        <taxon>Hypocreales</taxon>
        <taxon>Nectriaceae</taxon>
        <taxon>Neonectria</taxon>
    </lineage>
</organism>
<reference evidence="1 2" key="1">
    <citation type="submission" date="2015-09" db="EMBL/GenBank/DDBJ databases">
        <title>Draft genome of a European isolate of the apple canker pathogen Neonectria ditissima.</title>
        <authorList>
            <person name="Gomez-Cortecero A."/>
            <person name="Harrison R.J."/>
            <person name="Armitage A.D."/>
        </authorList>
    </citation>
    <scope>NUCLEOTIDE SEQUENCE [LARGE SCALE GENOMIC DNA]</scope>
    <source>
        <strain evidence="1 2">R09/05</strain>
    </source>
</reference>
<evidence type="ECO:0000313" key="2">
    <source>
        <dbReference type="Proteomes" id="UP000050424"/>
    </source>
</evidence>
<dbReference type="EMBL" id="LKCW01000184">
    <property type="protein sequence ID" value="KPM36905.1"/>
    <property type="molecule type" value="Genomic_DNA"/>
</dbReference>
<gene>
    <name evidence="1" type="ORF">AK830_g9660</name>
</gene>
<protein>
    <submittedName>
        <fullName evidence="1">Uncharacterized protein</fullName>
    </submittedName>
</protein>